<dbReference type="KEGG" id="agy:ATC03_10795"/>
<keyword evidence="2" id="KW-0813">Transport</keyword>
<evidence type="ECO:0000256" key="4">
    <source>
        <dbReference type="ARBA" id="ARBA00022692"/>
    </source>
</evidence>
<evidence type="ECO:0000313" key="10">
    <source>
        <dbReference type="EMBL" id="ANJ27140.1"/>
    </source>
</evidence>
<feature type="transmembrane region" description="Helical" evidence="9">
    <location>
        <begin position="237"/>
        <end position="258"/>
    </location>
</feature>
<feature type="transmembrane region" description="Helical" evidence="9">
    <location>
        <begin position="94"/>
        <end position="113"/>
    </location>
</feature>
<dbReference type="OrthoDB" id="3572933at2"/>
<keyword evidence="5" id="KW-0029">Amino-acid transport</keyword>
<dbReference type="Pfam" id="PF02653">
    <property type="entry name" value="BPD_transp_2"/>
    <property type="match status" value="1"/>
</dbReference>
<evidence type="ECO:0008006" key="12">
    <source>
        <dbReference type="Google" id="ProtNLM"/>
    </source>
</evidence>
<evidence type="ECO:0000256" key="2">
    <source>
        <dbReference type="ARBA" id="ARBA00022448"/>
    </source>
</evidence>
<dbReference type="CDD" id="cd06582">
    <property type="entry name" value="TM_PBP1_LivH_like"/>
    <property type="match status" value="1"/>
</dbReference>
<accession>A0A191WFS5</accession>
<evidence type="ECO:0000256" key="1">
    <source>
        <dbReference type="ARBA" id="ARBA00004651"/>
    </source>
</evidence>
<feature type="transmembrane region" description="Helical" evidence="9">
    <location>
        <begin position="41"/>
        <end position="58"/>
    </location>
</feature>
<organism evidence="10 11">
    <name type="scientific">Agromyces aureus</name>
    <dbReference type="NCBI Taxonomy" id="453304"/>
    <lineage>
        <taxon>Bacteria</taxon>
        <taxon>Bacillati</taxon>
        <taxon>Actinomycetota</taxon>
        <taxon>Actinomycetes</taxon>
        <taxon>Micrococcales</taxon>
        <taxon>Microbacteriaceae</taxon>
        <taxon>Agromyces</taxon>
    </lineage>
</organism>
<dbReference type="GO" id="GO:0006865">
    <property type="term" value="P:amino acid transport"/>
    <property type="evidence" value="ECO:0007669"/>
    <property type="project" value="UniProtKB-KW"/>
</dbReference>
<feature type="transmembrane region" description="Helical" evidence="9">
    <location>
        <begin position="64"/>
        <end position="82"/>
    </location>
</feature>
<evidence type="ECO:0000256" key="5">
    <source>
        <dbReference type="ARBA" id="ARBA00022970"/>
    </source>
</evidence>
<feature type="transmembrane region" description="Helical" evidence="9">
    <location>
        <begin position="12"/>
        <end position="29"/>
    </location>
</feature>
<feature type="transmembrane region" description="Helical" evidence="9">
    <location>
        <begin position="212"/>
        <end position="230"/>
    </location>
</feature>
<dbReference type="PANTHER" id="PTHR11795">
    <property type="entry name" value="BRANCHED-CHAIN AMINO ACID TRANSPORT SYSTEM PERMEASE PROTEIN LIVH"/>
    <property type="match status" value="1"/>
</dbReference>
<evidence type="ECO:0000256" key="9">
    <source>
        <dbReference type="SAM" id="Phobius"/>
    </source>
</evidence>
<keyword evidence="7 9" id="KW-0472">Membrane</keyword>
<keyword evidence="11" id="KW-1185">Reference proteome</keyword>
<proteinExistence type="inferred from homology"/>
<evidence type="ECO:0000256" key="8">
    <source>
        <dbReference type="ARBA" id="ARBA00037998"/>
    </source>
</evidence>
<keyword evidence="4 9" id="KW-0812">Transmembrane</keyword>
<protein>
    <recommendedName>
        <fullName evidence="12">Branched-chain amino acid ABC transporter permease</fullName>
    </recommendedName>
</protein>
<gene>
    <name evidence="10" type="ORF">ATC03_10795</name>
</gene>
<dbReference type="RefSeq" id="WP_067876740.1">
    <property type="nucleotide sequence ID" value="NZ_CP013979.1"/>
</dbReference>
<name>A0A191WFS5_9MICO</name>
<reference evidence="10 11" key="1">
    <citation type="journal article" date="2016" name="Int. J. Syst. Evol. Microbiol.">
        <title>Agromyces aureus sp. nov., isolated from the rhizosphere of Salix caprea L. grown in a heavy-metal-contaminated soil.</title>
        <authorList>
            <person name="Corretto E."/>
            <person name="Antonielli L."/>
            <person name="Sessitsch A."/>
            <person name="Compant S."/>
            <person name="Gorfer M."/>
            <person name="Kuffner M."/>
            <person name="Brader G."/>
        </authorList>
    </citation>
    <scope>NUCLEOTIDE SEQUENCE [LARGE SCALE GENOMIC DNA]</scope>
    <source>
        <strain evidence="10 11">AR33</strain>
    </source>
</reference>
<dbReference type="Proteomes" id="UP000078437">
    <property type="component" value="Chromosome"/>
</dbReference>
<comment type="subcellular location">
    <subcellularLocation>
        <location evidence="1">Cell membrane</location>
        <topology evidence="1">Multi-pass membrane protein</topology>
    </subcellularLocation>
</comment>
<reference evidence="11" key="2">
    <citation type="submission" date="2016-01" db="EMBL/GenBank/DDBJ databases">
        <title>Complete genome sequence of Agromyces aureus AR33T and comparison with related organisms.</title>
        <authorList>
            <person name="Corretto E."/>
            <person name="Antonielli L."/>
            <person name="Sessitsch A."/>
            <person name="Brader G."/>
        </authorList>
    </citation>
    <scope>NUCLEOTIDE SEQUENCE [LARGE SCALE GENOMIC DNA]</scope>
    <source>
        <strain evidence="11">AR33</strain>
    </source>
</reference>
<feature type="transmembrane region" description="Helical" evidence="9">
    <location>
        <begin position="141"/>
        <end position="163"/>
    </location>
</feature>
<evidence type="ECO:0000256" key="6">
    <source>
        <dbReference type="ARBA" id="ARBA00022989"/>
    </source>
</evidence>
<dbReference type="GO" id="GO:0005886">
    <property type="term" value="C:plasma membrane"/>
    <property type="evidence" value="ECO:0007669"/>
    <property type="project" value="UniProtKB-SubCell"/>
</dbReference>
<feature type="transmembrane region" description="Helical" evidence="9">
    <location>
        <begin position="264"/>
        <end position="285"/>
    </location>
</feature>
<dbReference type="PANTHER" id="PTHR11795:SF451">
    <property type="entry name" value="ABC TRANSPORTER PERMEASE PROTEIN"/>
    <property type="match status" value="1"/>
</dbReference>
<dbReference type="AlphaFoldDB" id="A0A191WFS5"/>
<feature type="transmembrane region" description="Helical" evidence="9">
    <location>
        <begin position="184"/>
        <end position="206"/>
    </location>
</feature>
<dbReference type="InterPro" id="IPR052157">
    <property type="entry name" value="BCAA_transport_permease"/>
</dbReference>
<evidence type="ECO:0000256" key="3">
    <source>
        <dbReference type="ARBA" id="ARBA00022475"/>
    </source>
</evidence>
<evidence type="ECO:0000313" key="11">
    <source>
        <dbReference type="Proteomes" id="UP000078437"/>
    </source>
</evidence>
<dbReference type="GO" id="GO:0022857">
    <property type="term" value="F:transmembrane transporter activity"/>
    <property type="evidence" value="ECO:0007669"/>
    <property type="project" value="InterPro"/>
</dbReference>
<dbReference type="EMBL" id="CP013979">
    <property type="protein sequence ID" value="ANJ27140.1"/>
    <property type="molecule type" value="Genomic_DNA"/>
</dbReference>
<sequence length="293" mass="29759">MTEFLQITLDGLMAGVVYAALALALGVVFQGTGMLNLSQGELAVVAAYIAWACVQVGIPIWPAIAIAIAASAVLGTVIYYGVVRFVPPHREDSLMTLGVTLLLGLNAVVSIVWGTDPRAFPSPFGTWVAHFAGLRLTSQQIGGVALVAATMLVMALVFTKTTFGLRLRAVAQNPRSAAYLGLRAGLWLAAGWAAACAVGAVAGIVAAPTAGLSPAMMTVPLLMALAAANIGGIGSRVGVVVGGLLIGVLTAIGGRYIPGLGGDLNVVFAFAAVIVVILVKPAGLFGRESVVRA</sequence>
<keyword evidence="6 9" id="KW-1133">Transmembrane helix</keyword>
<evidence type="ECO:0000256" key="7">
    <source>
        <dbReference type="ARBA" id="ARBA00023136"/>
    </source>
</evidence>
<dbReference type="InterPro" id="IPR001851">
    <property type="entry name" value="ABC_transp_permease"/>
</dbReference>
<comment type="similarity">
    <text evidence="8">Belongs to the binding-protein-dependent transport system permease family. LivHM subfamily.</text>
</comment>
<keyword evidence="3" id="KW-1003">Cell membrane</keyword>
<dbReference type="STRING" id="453304.ATC03_10795"/>